<organism evidence="7 8">
    <name type="scientific">Paracoccus hibiscisoli</name>
    <dbReference type="NCBI Taxonomy" id="2023261"/>
    <lineage>
        <taxon>Bacteria</taxon>
        <taxon>Pseudomonadati</taxon>
        <taxon>Pseudomonadota</taxon>
        <taxon>Alphaproteobacteria</taxon>
        <taxon>Rhodobacterales</taxon>
        <taxon>Paracoccaceae</taxon>
        <taxon>Paracoccus</taxon>
    </lineage>
</organism>
<dbReference type="InterPro" id="IPR043128">
    <property type="entry name" value="Rev_trsase/Diguanyl_cyclase"/>
</dbReference>
<accession>A0A4U0QQP0</accession>
<sequence length="334" mass="35950">MDDRPTILVIDDEPANIEIVSAVLEDDYEICFALSAEQAIQVAHAARPDLILLDVVMPGMDGYQLCRIFKADPLLCDVPVIFATALGDDEAELRGLAVGAIDYVTKPIRPATLLRRVRNHVQMKRMRDQLTEQALRDPLTGLGNRRMLERRLQAELHRQAREGGLIAVLMLDIDHFKGFNDSYGHPEGDRCLQAVSASLAQCVRRSGDLCARYGGEEFACILPGTDLDGALSVAEAMRAGVQALGIAHRASQVAPVVTVSIGVASGRCDMGGDNGFWLTGADRMLYRSKLAGRNRVSGQAMTTEPDARGRSQCAPDGSHAPAPAPPPGGEARTG</sequence>
<dbReference type="SMART" id="SM00448">
    <property type="entry name" value="REC"/>
    <property type="match status" value="1"/>
</dbReference>
<dbReference type="Proteomes" id="UP000306223">
    <property type="component" value="Unassembled WGS sequence"/>
</dbReference>
<dbReference type="SUPFAM" id="SSF55073">
    <property type="entry name" value="Nucleotide cyclase"/>
    <property type="match status" value="1"/>
</dbReference>
<dbReference type="SUPFAM" id="SSF52172">
    <property type="entry name" value="CheY-like"/>
    <property type="match status" value="1"/>
</dbReference>
<comment type="catalytic activity">
    <reaction evidence="2">
        <text>2 GTP = 3',3'-c-di-GMP + 2 diphosphate</text>
        <dbReference type="Rhea" id="RHEA:24898"/>
        <dbReference type="ChEBI" id="CHEBI:33019"/>
        <dbReference type="ChEBI" id="CHEBI:37565"/>
        <dbReference type="ChEBI" id="CHEBI:58805"/>
        <dbReference type="EC" id="2.7.7.65"/>
    </reaction>
</comment>
<gene>
    <name evidence="7" type="ORF">FA740_10640</name>
</gene>
<dbReference type="PANTHER" id="PTHR45138:SF9">
    <property type="entry name" value="DIGUANYLATE CYCLASE DGCM-RELATED"/>
    <property type="match status" value="1"/>
</dbReference>
<evidence type="ECO:0000256" key="2">
    <source>
        <dbReference type="ARBA" id="ARBA00034247"/>
    </source>
</evidence>
<dbReference type="RefSeq" id="WP_136856750.1">
    <property type="nucleotide sequence ID" value="NZ_SUNH01000013.1"/>
</dbReference>
<comment type="caution">
    <text evidence="7">The sequence shown here is derived from an EMBL/GenBank/DDBJ whole genome shotgun (WGS) entry which is preliminary data.</text>
</comment>
<dbReference type="PROSITE" id="PS50887">
    <property type="entry name" value="GGDEF"/>
    <property type="match status" value="1"/>
</dbReference>
<name>A0A4U0QQP0_9RHOB</name>
<dbReference type="GO" id="GO:1902201">
    <property type="term" value="P:negative regulation of bacterial-type flagellum-dependent cell motility"/>
    <property type="evidence" value="ECO:0007669"/>
    <property type="project" value="TreeGrafter"/>
</dbReference>
<dbReference type="NCBIfam" id="TIGR00254">
    <property type="entry name" value="GGDEF"/>
    <property type="match status" value="1"/>
</dbReference>
<dbReference type="PANTHER" id="PTHR45138">
    <property type="entry name" value="REGULATORY COMPONENTS OF SENSORY TRANSDUCTION SYSTEM"/>
    <property type="match status" value="1"/>
</dbReference>
<evidence type="ECO:0000313" key="7">
    <source>
        <dbReference type="EMBL" id="TJZ84281.1"/>
    </source>
</evidence>
<evidence type="ECO:0000313" key="8">
    <source>
        <dbReference type="Proteomes" id="UP000306223"/>
    </source>
</evidence>
<dbReference type="Pfam" id="PF00990">
    <property type="entry name" value="GGDEF"/>
    <property type="match status" value="1"/>
</dbReference>
<dbReference type="PROSITE" id="PS50110">
    <property type="entry name" value="RESPONSE_REGULATORY"/>
    <property type="match status" value="1"/>
</dbReference>
<evidence type="ECO:0000259" key="5">
    <source>
        <dbReference type="PROSITE" id="PS50110"/>
    </source>
</evidence>
<dbReference type="InterPro" id="IPR000160">
    <property type="entry name" value="GGDEF_dom"/>
</dbReference>
<dbReference type="Pfam" id="PF00072">
    <property type="entry name" value="Response_reg"/>
    <property type="match status" value="1"/>
</dbReference>
<dbReference type="GO" id="GO:0000160">
    <property type="term" value="P:phosphorelay signal transduction system"/>
    <property type="evidence" value="ECO:0007669"/>
    <property type="project" value="InterPro"/>
</dbReference>
<keyword evidence="3" id="KW-0597">Phosphoprotein</keyword>
<dbReference type="Gene3D" id="3.30.70.270">
    <property type="match status" value="1"/>
</dbReference>
<dbReference type="EMBL" id="SUNH01000013">
    <property type="protein sequence ID" value="TJZ84281.1"/>
    <property type="molecule type" value="Genomic_DNA"/>
</dbReference>
<dbReference type="InterPro" id="IPR001789">
    <property type="entry name" value="Sig_transdc_resp-reg_receiver"/>
</dbReference>
<evidence type="ECO:0000256" key="1">
    <source>
        <dbReference type="ARBA" id="ARBA00012528"/>
    </source>
</evidence>
<keyword evidence="8" id="KW-1185">Reference proteome</keyword>
<proteinExistence type="predicted"/>
<evidence type="ECO:0000259" key="6">
    <source>
        <dbReference type="PROSITE" id="PS50887"/>
    </source>
</evidence>
<dbReference type="SMART" id="SM00267">
    <property type="entry name" value="GGDEF"/>
    <property type="match status" value="1"/>
</dbReference>
<dbReference type="FunFam" id="3.30.70.270:FF:000001">
    <property type="entry name" value="Diguanylate cyclase domain protein"/>
    <property type="match status" value="1"/>
</dbReference>
<dbReference type="EC" id="2.7.7.65" evidence="1"/>
<protein>
    <recommendedName>
        <fullName evidence="1">diguanylate cyclase</fullName>
        <ecNumber evidence="1">2.7.7.65</ecNumber>
    </recommendedName>
</protein>
<evidence type="ECO:0000256" key="4">
    <source>
        <dbReference type="SAM" id="MobiDB-lite"/>
    </source>
</evidence>
<dbReference type="InterPro" id="IPR029787">
    <property type="entry name" value="Nucleotide_cyclase"/>
</dbReference>
<feature type="domain" description="GGDEF" evidence="6">
    <location>
        <begin position="164"/>
        <end position="301"/>
    </location>
</feature>
<dbReference type="GO" id="GO:0043709">
    <property type="term" value="P:cell adhesion involved in single-species biofilm formation"/>
    <property type="evidence" value="ECO:0007669"/>
    <property type="project" value="TreeGrafter"/>
</dbReference>
<dbReference type="OrthoDB" id="9812260at2"/>
<dbReference type="AlphaFoldDB" id="A0A4U0QQP0"/>
<feature type="modified residue" description="4-aspartylphosphate" evidence="3">
    <location>
        <position position="54"/>
    </location>
</feature>
<dbReference type="CDD" id="cd01949">
    <property type="entry name" value="GGDEF"/>
    <property type="match status" value="1"/>
</dbReference>
<feature type="domain" description="Response regulatory" evidence="5">
    <location>
        <begin position="6"/>
        <end position="121"/>
    </location>
</feature>
<feature type="region of interest" description="Disordered" evidence="4">
    <location>
        <begin position="295"/>
        <end position="334"/>
    </location>
</feature>
<dbReference type="Gene3D" id="3.40.50.2300">
    <property type="match status" value="1"/>
</dbReference>
<dbReference type="InterPro" id="IPR050469">
    <property type="entry name" value="Diguanylate_Cyclase"/>
</dbReference>
<evidence type="ECO:0000256" key="3">
    <source>
        <dbReference type="PROSITE-ProRule" id="PRU00169"/>
    </source>
</evidence>
<dbReference type="GO" id="GO:0052621">
    <property type="term" value="F:diguanylate cyclase activity"/>
    <property type="evidence" value="ECO:0007669"/>
    <property type="project" value="UniProtKB-EC"/>
</dbReference>
<reference evidence="7 8" key="1">
    <citation type="submission" date="2019-04" db="EMBL/GenBank/DDBJ databases">
        <authorList>
            <person name="Li J."/>
        </authorList>
    </citation>
    <scope>NUCLEOTIDE SEQUENCE [LARGE SCALE GENOMIC DNA]</scope>
    <source>
        <strain evidence="7 8">CCTCC AB2016182</strain>
    </source>
</reference>
<dbReference type="GO" id="GO:0005886">
    <property type="term" value="C:plasma membrane"/>
    <property type="evidence" value="ECO:0007669"/>
    <property type="project" value="TreeGrafter"/>
</dbReference>
<dbReference type="InterPro" id="IPR011006">
    <property type="entry name" value="CheY-like_superfamily"/>
</dbReference>